<dbReference type="STRING" id="1081109.A0A166UXQ7"/>
<sequence>MNPRRTGTTPSNGLRVAQSPKEDLSITTGLDLSIKSPDDARSSVSSEKSDSKPPRSAMRRSSSVPKIPQSPRRVRFDFMGEEVLPTSSPQPSAFISPRIPSPEPADDETHCTSNLATDPGEETEHESLPRKVSSSDALRALSRTPLEEDGTVWTVVNSDSDDAETAAPRPDTAQSNRPDSTDAPISQTIDVAGARAFESVSQTKETQIREKANCAYDAMPARVSNSSEEDSSDEDVLSMAKRKVPASRALYSSTATSSSAPLQQLTCPDPGNTPCSLDEESSPANQGRVPVLIGSEVGELEDDLFHFEDDELESQKPPVNSKLENRSSPVDQLSEDDDTDTPADAGSRVYATSPAVPIVRPVKQDEESSGPSRPRAQAGTVGSYRGRPLIMPVLRNPDILADLEAEVVKEIVGSVHDHNPMDSINMNNFSIDEGLALGAPRSFRERFVLEEMMEAAKAKQNGLETRQR</sequence>
<dbReference type="OrthoDB" id="5418627at2759"/>
<evidence type="ECO:0000313" key="2">
    <source>
        <dbReference type="EMBL" id="OAA33079.1"/>
    </source>
</evidence>
<comment type="caution">
    <text evidence="2">The sequence shown here is derived from an EMBL/GenBank/DDBJ whole genome shotgun (WGS) entry which is preliminary data.</text>
</comment>
<feature type="compositionally biased region" description="Polar residues" evidence="1">
    <location>
        <begin position="172"/>
        <end position="189"/>
    </location>
</feature>
<accession>A0A166UXQ7</accession>
<organism evidence="2 3">
    <name type="scientific">Moelleriella libera RCEF 2490</name>
    <dbReference type="NCBI Taxonomy" id="1081109"/>
    <lineage>
        <taxon>Eukaryota</taxon>
        <taxon>Fungi</taxon>
        <taxon>Dikarya</taxon>
        <taxon>Ascomycota</taxon>
        <taxon>Pezizomycotina</taxon>
        <taxon>Sordariomycetes</taxon>
        <taxon>Hypocreomycetidae</taxon>
        <taxon>Hypocreales</taxon>
        <taxon>Clavicipitaceae</taxon>
        <taxon>Moelleriella</taxon>
    </lineage>
</organism>
<feature type="compositionally biased region" description="Acidic residues" evidence="1">
    <location>
        <begin position="298"/>
        <end position="312"/>
    </location>
</feature>
<feature type="compositionally biased region" description="Acidic residues" evidence="1">
    <location>
        <begin position="227"/>
        <end position="236"/>
    </location>
</feature>
<evidence type="ECO:0000256" key="1">
    <source>
        <dbReference type="SAM" id="MobiDB-lite"/>
    </source>
</evidence>
<proteinExistence type="predicted"/>
<dbReference type="EMBL" id="AZGY01000001">
    <property type="protein sequence ID" value="OAA33079.1"/>
    <property type="molecule type" value="Genomic_DNA"/>
</dbReference>
<gene>
    <name evidence="2" type="ORF">AAL_00544</name>
</gene>
<feature type="compositionally biased region" description="Polar residues" evidence="1">
    <location>
        <begin position="1"/>
        <end position="12"/>
    </location>
</feature>
<evidence type="ECO:0000313" key="3">
    <source>
        <dbReference type="Proteomes" id="UP000078544"/>
    </source>
</evidence>
<dbReference type="AlphaFoldDB" id="A0A166UXQ7"/>
<protein>
    <submittedName>
        <fullName evidence="2">Uncharacterized protein</fullName>
    </submittedName>
</protein>
<feature type="compositionally biased region" description="Basic and acidic residues" evidence="1">
    <location>
        <begin position="36"/>
        <end position="53"/>
    </location>
</feature>
<feature type="region of interest" description="Disordered" evidence="1">
    <location>
        <begin position="1"/>
        <end position="382"/>
    </location>
</feature>
<dbReference type="Proteomes" id="UP000078544">
    <property type="component" value="Unassembled WGS sequence"/>
</dbReference>
<name>A0A166UXQ7_9HYPO</name>
<reference evidence="2 3" key="1">
    <citation type="journal article" date="2016" name="Genome Biol. Evol.">
        <title>Divergent and convergent evolution of fungal pathogenicity.</title>
        <authorList>
            <person name="Shang Y."/>
            <person name="Xiao G."/>
            <person name="Zheng P."/>
            <person name="Cen K."/>
            <person name="Zhan S."/>
            <person name="Wang C."/>
        </authorList>
    </citation>
    <scope>NUCLEOTIDE SEQUENCE [LARGE SCALE GENOMIC DNA]</scope>
    <source>
        <strain evidence="2 3">RCEF 2490</strain>
    </source>
</reference>
<keyword evidence="3" id="KW-1185">Reference proteome</keyword>